<dbReference type="AlphaFoldDB" id="A0AAV8GV69"/>
<gene>
    <name evidence="2" type="ORF">LUZ62_019742</name>
</gene>
<protein>
    <submittedName>
        <fullName evidence="2">Transmembrane protein</fullName>
    </submittedName>
</protein>
<sequence>MHHFLSHSTMDCYYERRHHSSFLDFFTLTPLPYPVILILVIVLLLIVISWFLTIGDFIQAAIEKINLALLAVPLILIFLIRFLSLFESFDRVLDFYRTNRQLIMNYDQLYDGGLSPCGVVALVVLILILAFFHSTFQVI</sequence>
<keyword evidence="1 2" id="KW-0812">Transmembrane</keyword>
<evidence type="ECO:0000313" key="2">
    <source>
        <dbReference type="EMBL" id="KAJ4807176.1"/>
    </source>
</evidence>
<dbReference type="Proteomes" id="UP001140206">
    <property type="component" value="Chromosome 1"/>
</dbReference>
<keyword evidence="3" id="KW-1185">Reference proteome</keyword>
<organism evidence="2 3">
    <name type="scientific">Rhynchospora pubera</name>
    <dbReference type="NCBI Taxonomy" id="906938"/>
    <lineage>
        <taxon>Eukaryota</taxon>
        <taxon>Viridiplantae</taxon>
        <taxon>Streptophyta</taxon>
        <taxon>Embryophyta</taxon>
        <taxon>Tracheophyta</taxon>
        <taxon>Spermatophyta</taxon>
        <taxon>Magnoliopsida</taxon>
        <taxon>Liliopsida</taxon>
        <taxon>Poales</taxon>
        <taxon>Cyperaceae</taxon>
        <taxon>Cyperoideae</taxon>
        <taxon>Rhynchosporeae</taxon>
        <taxon>Rhynchospora</taxon>
    </lineage>
</organism>
<dbReference type="EMBL" id="JAMFTS010000001">
    <property type="protein sequence ID" value="KAJ4807176.1"/>
    <property type="molecule type" value="Genomic_DNA"/>
</dbReference>
<accession>A0AAV8GV69</accession>
<evidence type="ECO:0000256" key="1">
    <source>
        <dbReference type="SAM" id="Phobius"/>
    </source>
</evidence>
<keyword evidence="1" id="KW-1133">Transmembrane helix</keyword>
<feature type="transmembrane region" description="Helical" evidence="1">
    <location>
        <begin position="113"/>
        <end position="132"/>
    </location>
</feature>
<evidence type="ECO:0000313" key="3">
    <source>
        <dbReference type="Proteomes" id="UP001140206"/>
    </source>
</evidence>
<dbReference type="PANTHER" id="PTHR33306:SF7">
    <property type="entry name" value="EXPRESSED PROTEIN"/>
    <property type="match status" value="1"/>
</dbReference>
<name>A0AAV8GV69_9POAL</name>
<proteinExistence type="predicted"/>
<feature type="transmembrane region" description="Helical" evidence="1">
    <location>
        <begin position="65"/>
        <end position="86"/>
    </location>
</feature>
<dbReference type="PANTHER" id="PTHR33306">
    <property type="entry name" value="EXPRESSED PROTEIN-RELATED-RELATED"/>
    <property type="match status" value="1"/>
</dbReference>
<reference evidence="2" key="1">
    <citation type="submission" date="2022-08" db="EMBL/GenBank/DDBJ databases">
        <authorList>
            <person name="Marques A."/>
        </authorList>
    </citation>
    <scope>NUCLEOTIDE SEQUENCE</scope>
    <source>
        <strain evidence="2">RhyPub2mFocal</strain>
        <tissue evidence="2">Leaves</tissue>
    </source>
</reference>
<comment type="caution">
    <text evidence="2">The sequence shown here is derived from an EMBL/GenBank/DDBJ whole genome shotgun (WGS) entry which is preliminary data.</text>
</comment>
<keyword evidence="1" id="KW-0472">Membrane</keyword>
<feature type="transmembrane region" description="Helical" evidence="1">
    <location>
        <begin position="31"/>
        <end position="53"/>
    </location>
</feature>